<reference evidence="1 2" key="1">
    <citation type="submission" date="2019-11" db="EMBL/GenBank/DDBJ databases">
        <title>Comparative genomics of hydrocarbon-degrading Desulfosarcina strains.</title>
        <authorList>
            <person name="Watanabe M."/>
            <person name="Kojima H."/>
            <person name="Fukui M."/>
        </authorList>
    </citation>
    <scope>NUCLEOTIDE SEQUENCE [LARGE SCALE GENOMIC DNA]</scope>
    <source>
        <strain evidence="1 2">PL12</strain>
    </source>
</reference>
<evidence type="ECO:0000313" key="1">
    <source>
        <dbReference type="EMBL" id="BBO71761.1"/>
    </source>
</evidence>
<dbReference type="OrthoDB" id="5422774at2"/>
<dbReference type="RefSeq" id="WP_155319551.1">
    <property type="nucleotide sequence ID" value="NZ_AP021874.1"/>
</dbReference>
<sequence>MNDDIEQGILSLLAREWDFKGPPGILDISDITAVLPLAPSDVVAGLKALFERGLVDMNRLKTSAFLTPEGYDAANRS</sequence>
<keyword evidence="2" id="KW-1185">Reference proteome</keyword>
<accession>A0A5K7YXD7</accession>
<dbReference type="KEGG" id="dalk:DSCA_56910"/>
<name>A0A5K7YXD7_9BACT</name>
<protein>
    <recommendedName>
        <fullName evidence="3">DprA winged helix domain-containing protein</fullName>
    </recommendedName>
</protein>
<proteinExistence type="predicted"/>
<dbReference type="AlphaFoldDB" id="A0A5K7YXD7"/>
<evidence type="ECO:0000313" key="2">
    <source>
        <dbReference type="Proteomes" id="UP000427906"/>
    </source>
</evidence>
<evidence type="ECO:0008006" key="3">
    <source>
        <dbReference type="Google" id="ProtNLM"/>
    </source>
</evidence>
<dbReference type="EMBL" id="AP021874">
    <property type="protein sequence ID" value="BBO71761.1"/>
    <property type="molecule type" value="Genomic_DNA"/>
</dbReference>
<gene>
    <name evidence="1" type="ORF">DSCA_56910</name>
</gene>
<dbReference type="Proteomes" id="UP000427906">
    <property type="component" value="Chromosome"/>
</dbReference>
<organism evidence="1 2">
    <name type="scientific">Desulfosarcina alkanivorans</name>
    <dbReference type="NCBI Taxonomy" id="571177"/>
    <lineage>
        <taxon>Bacteria</taxon>
        <taxon>Pseudomonadati</taxon>
        <taxon>Thermodesulfobacteriota</taxon>
        <taxon>Desulfobacteria</taxon>
        <taxon>Desulfobacterales</taxon>
        <taxon>Desulfosarcinaceae</taxon>
        <taxon>Desulfosarcina</taxon>
    </lineage>
</organism>